<dbReference type="AlphaFoldDB" id="A0A1T5P0S9"/>
<proteinExistence type="predicted"/>
<gene>
    <name evidence="1" type="ORF">SAMN05660461_3236</name>
</gene>
<dbReference type="EMBL" id="FUZZ01000002">
    <property type="protein sequence ID" value="SKD05919.1"/>
    <property type="molecule type" value="Genomic_DNA"/>
</dbReference>
<sequence>MKPTITVISRENKKALEALKKLHAAKSSLRDYIAKGGSIKDYNPKKKKLD</sequence>
<accession>A0A1T5P0S9</accession>
<evidence type="ECO:0000313" key="2">
    <source>
        <dbReference type="Proteomes" id="UP000190166"/>
    </source>
</evidence>
<protein>
    <submittedName>
        <fullName evidence="1">Uncharacterized protein</fullName>
    </submittedName>
</protein>
<dbReference type="STRING" id="393003.SAMN05660461_3236"/>
<evidence type="ECO:0000313" key="1">
    <source>
        <dbReference type="EMBL" id="SKD05919.1"/>
    </source>
</evidence>
<keyword evidence="2" id="KW-1185">Reference proteome</keyword>
<organism evidence="1 2">
    <name type="scientific">Chitinophaga ginsengisegetis</name>
    <dbReference type="NCBI Taxonomy" id="393003"/>
    <lineage>
        <taxon>Bacteria</taxon>
        <taxon>Pseudomonadati</taxon>
        <taxon>Bacteroidota</taxon>
        <taxon>Chitinophagia</taxon>
        <taxon>Chitinophagales</taxon>
        <taxon>Chitinophagaceae</taxon>
        <taxon>Chitinophaga</taxon>
    </lineage>
</organism>
<reference evidence="1 2" key="1">
    <citation type="submission" date="2017-02" db="EMBL/GenBank/DDBJ databases">
        <authorList>
            <person name="Peterson S.W."/>
        </authorList>
    </citation>
    <scope>NUCLEOTIDE SEQUENCE [LARGE SCALE GENOMIC DNA]</scope>
    <source>
        <strain evidence="1 2">DSM 18108</strain>
    </source>
</reference>
<dbReference type="Proteomes" id="UP000190166">
    <property type="component" value="Unassembled WGS sequence"/>
</dbReference>
<dbReference type="RefSeq" id="WP_159454328.1">
    <property type="nucleotide sequence ID" value="NZ_FUZZ01000002.1"/>
</dbReference>
<name>A0A1T5P0S9_9BACT</name>